<protein>
    <submittedName>
        <fullName evidence="5">Mitochondrial import inner membrane translocase subunit TIM14</fullName>
    </submittedName>
</protein>
<dbReference type="AlphaFoldDB" id="A0A4D9E1A9"/>
<reference evidence="5 6" key="1">
    <citation type="submission" date="2019-04" db="EMBL/GenBank/DDBJ databases">
        <title>Draft genome of the big-headed turtle Platysternon megacephalum.</title>
        <authorList>
            <person name="Gong S."/>
        </authorList>
    </citation>
    <scope>NUCLEOTIDE SEQUENCE [LARGE SCALE GENOMIC DNA]</scope>
    <source>
        <strain evidence="5">DO16091913</strain>
        <tissue evidence="5">Muscle</tissue>
    </source>
</reference>
<evidence type="ECO:0000256" key="1">
    <source>
        <dbReference type="ARBA" id="ARBA00022999"/>
    </source>
</evidence>
<evidence type="ECO:0000259" key="4">
    <source>
        <dbReference type="PROSITE" id="PS50001"/>
    </source>
</evidence>
<reference evidence="5 6" key="2">
    <citation type="submission" date="2019-04" db="EMBL/GenBank/DDBJ databases">
        <title>The genome sequence of big-headed turtle.</title>
        <authorList>
            <person name="Gong S."/>
        </authorList>
    </citation>
    <scope>NUCLEOTIDE SEQUENCE [LARGE SCALE GENOMIC DNA]</scope>
    <source>
        <strain evidence="5">DO16091913</strain>
        <tissue evidence="5">Muscle</tissue>
    </source>
</reference>
<dbReference type="PROSITE" id="PS50001">
    <property type="entry name" value="SH2"/>
    <property type="match status" value="1"/>
</dbReference>
<feature type="region of interest" description="Disordered" evidence="3">
    <location>
        <begin position="496"/>
        <end position="524"/>
    </location>
</feature>
<evidence type="ECO:0000313" key="6">
    <source>
        <dbReference type="Proteomes" id="UP000297703"/>
    </source>
</evidence>
<dbReference type="InterPro" id="IPR000980">
    <property type="entry name" value="SH2"/>
</dbReference>
<dbReference type="PANTHER" id="PTHR15127:SF28">
    <property type="entry name" value="SH2 DOMAIN-CONTAINING ADAPTER PROTEIN F"/>
    <property type="match status" value="1"/>
</dbReference>
<feature type="region of interest" description="Disordered" evidence="3">
    <location>
        <begin position="183"/>
        <end position="238"/>
    </location>
</feature>
<evidence type="ECO:0000313" key="5">
    <source>
        <dbReference type="EMBL" id="TFK03137.1"/>
    </source>
</evidence>
<proteinExistence type="predicted"/>
<keyword evidence="6" id="KW-1185">Reference proteome</keyword>
<feature type="domain" description="SH2" evidence="4">
    <location>
        <begin position="346"/>
        <end position="397"/>
    </location>
</feature>
<dbReference type="Pfam" id="PF00017">
    <property type="entry name" value="SH2"/>
    <property type="match status" value="1"/>
</dbReference>
<dbReference type="SMART" id="SM00252">
    <property type="entry name" value="SH2"/>
    <property type="match status" value="1"/>
</dbReference>
<dbReference type="SUPFAM" id="SSF55550">
    <property type="entry name" value="SH2 domain"/>
    <property type="match status" value="1"/>
</dbReference>
<feature type="compositionally biased region" description="Polar residues" evidence="3">
    <location>
        <begin position="504"/>
        <end position="524"/>
    </location>
</feature>
<keyword evidence="1 2" id="KW-0727">SH2 domain</keyword>
<evidence type="ECO:0000256" key="2">
    <source>
        <dbReference type="PROSITE-ProRule" id="PRU00191"/>
    </source>
</evidence>
<sequence>MLLSGATAGSERAGPGPGGPPQCVGSMARWLREHLGFRSAKPAPPKPDYRAGLPQPPLPPGGAPAAPLCPAAAQPDILAAYKLQRDRDFEDPYTGAGPGGLAPDARYGSPKHRLIKVDAAEKAPEDPAPEQVIVLEDYADPFDAKEAASGQPGQEKVAENDGYMEPYEAQKMMAEIRLKGSLEAPGQPLPLYDTPYEPVPNGLPPDSERPSCARPRESRLPQDDERPPEEYDQPWEWKKERISKAFAVEIKVIKDLPWPPPVGQLDSGASPPDSEAHAPAHPGQPQHSHEDTNGHCEGPGHGHSSPSREEKARTANRHVSGNPKTEPSPALGERINPTLPLESQCWYHGAISRTDAETLLRLCKEASYLVRNSETSKNDFSLSLKLTLSRLGSEQHWLEAAAVVSCRRGAKYPFANGASPAQSSSGAGGWGLGLSTFHRTAGLLLGMLGVFTQGSCCTPLPHRSTNGLQETALPRSVGESPAGRLCFPTSLLTTPAHKGLRQSPAGTQSLGAMPSWHSSEQPPG</sequence>
<feature type="compositionally biased region" description="Basic and acidic residues" evidence="3">
    <location>
        <begin position="287"/>
        <end position="313"/>
    </location>
</feature>
<dbReference type="OrthoDB" id="5914531at2759"/>
<gene>
    <name evidence="5" type="ORF">DR999_PMT14544</name>
</gene>
<feature type="region of interest" description="Disordered" evidence="3">
    <location>
        <begin position="256"/>
        <end position="335"/>
    </location>
</feature>
<dbReference type="EMBL" id="QXTE01000167">
    <property type="protein sequence ID" value="TFK03137.1"/>
    <property type="molecule type" value="Genomic_DNA"/>
</dbReference>
<dbReference type="InterPro" id="IPR051846">
    <property type="entry name" value="SH2_domain_adapters"/>
</dbReference>
<comment type="caution">
    <text evidence="5">The sequence shown here is derived from an EMBL/GenBank/DDBJ whole genome shotgun (WGS) entry which is preliminary data.</text>
</comment>
<name>A0A4D9E1A9_9SAUR</name>
<dbReference type="Gene3D" id="3.30.505.10">
    <property type="entry name" value="SH2 domain"/>
    <property type="match status" value="1"/>
</dbReference>
<dbReference type="Proteomes" id="UP000297703">
    <property type="component" value="Unassembled WGS sequence"/>
</dbReference>
<dbReference type="STRING" id="55544.A0A4D9E1A9"/>
<dbReference type="GO" id="GO:0001784">
    <property type="term" value="F:phosphotyrosine residue binding"/>
    <property type="evidence" value="ECO:0007669"/>
    <property type="project" value="TreeGrafter"/>
</dbReference>
<feature type="region of interest" description="Disordered" evidence="3">
    <location>
        <begin position="1"/>
        <end position="69"/>
    </location>
</feature>
<feature type="compositionally biased region" description="Basic and acidic residues" evidence="3">
    <location>
        <begin position="206"/>
        <end position="238"/>
    </location>
</feature>
<organism evidence="5 6">
    <name type="scientific">Platysternon megacephalum</name>
    <name type="common">big-headed turtle</name>
    <dbReference type="NCBI Taxonomy" id="55544"/>
    <lineage>
        <taxon>Eukaryota</taxon>
        <taxon>Metazoa</taxon>
        <taxon>Chordata</taxon>
        <taxon>Craniata</taxon>
        <taxon>Vertebrata</taxon>
        <taxon>Euteleostomi</taxon>
        <taxon>Archelosauria</taxon>
        <taxon>Testudinata</taxon>
        <taxon>Testudines</taxon>
        <taxon>Cryptodira</taxon>
        <taxon>Durocryptodira</taxon>
        <taxon>Testudinoidea</taxon>
        <taxon>Platysternidae</taxon>
        <taxon>Platysternon</taxon>
    </lineage>
</organism>
<evidence type="ECO:0000256" key="3">
    <source>
        <dbReference type="SAM" id="MobiDB-lite"/>
    </source>
</evidence>
<feature type="region of interest" description="Disordered" evidence="3">
    <location>
        <begin position="89"/>
        <end position="108"/>
    </location>
</feature>
<dbReference type="PANTHER" id="PTHR15127">
    <property type="entry name" value="HEAVYWEIGHT, ISOFORM A"/>
    <property type="match status" value="1"/>
</dbReference>
<accession>A0A4D9E1A9</accession>
<dbReference type="InterPro" id="IPR036860">
    <property type="entry name" value="SH2_dom_sf"/>
</dbReference>